<evidence type="ECO:0000256" key="6">
    <source>
        <dbReference type="ARBA" id="ARBA00022777"/>
    </source>
</evidence>
<evidence type="ECO:0000256" key="2">
    <source>
        <dbReference type="ARBA" id="ARBA00012438"/>
    </source>
</evidence>
<gene>
    <name evidence="12" type="ORF">SAMN04489809_2155</name>
</gene>
<dbReference type="Pfam" id="PF07730">
    <property type="entry name" value="HisKA_3"/>
    <property type="match status" value="1"/>
</dbReference>
<dbReference type="Gene3D" id="1.20.5.1930">
    <property type="match status" value="1"/>
</dbReference>
<dbReference type="GO" id="GO:0005524">
    <property type="term" value="F:ATP binding"/>
    <property type="evidence" value="ECO:0007669"/>
    <property type="project" value="UniProtKB-KW"/>
</dbReference>
<evidence type="ECO:0000256" key="8">
    <source>
        <dbReference type="ARBA" id="ARBA00023012"/>
    </source>
</evidence>
<feature type="transmembrane region" description="Helical" evidence="9">
    <location>
        <begin position="40"/>
        <end position="59"/>
    </location>
</feature>
<evidence type="ECO:0000256" key="7">
    <source>
        <dbReference type="ARBA" id="ARBA00022840"/>
    </source>
</evidence>
<keyword evidence="4" id="KW-0808">Transferase</keyword>
<evidence type="ECO:0000259" key="10">
    <source>
        <dbReference type="Pfam" id="PF07730"/>
    </source>
</evidence>
<feature type="domain" description="Putative sensor" evidence="11">
    <location>
        <begin position="14"/>
        <end position="191"/>
    </location>
</feature>
<evidence type="ECO:0000313" key="12">
    <source>
        <dbReference type="EMBL" id="SDS57267.1"/>
    </source>
</evidence>
<evidence type="ECO:0000256" key="9">
    <source>
        <dbReference type="SAM" id="Phobius"/>
    </source>
</evidence>
<dbReference type="InterPro" id="IPR025828">
    <property type="entry name" value="Put_sensor_dom"/>
</dbReference>
<evidence type="ECO:0000256" key="1">
    <source>
        <dbReference type="ARBA" id="ARBA00000085"/>
    </source>
</evidence>
<accession>A0A1H1TAH8</accession>
<dbReference type="GO" id="GO:0046983">
    <property type="term" value="F:protein dimerization activity"/>
    <property type="evidence" value="ECO:0007669"/>
    <property type="project" value="InterPro"/>
</dbReference>
<keyword evidence="3" id="KW-0597">Phosphoprotein</keyword>
<keyword evidence="9" id="KW-0812">Transmembrane</keyword>
<name>A0A1H1TAH8_9MICO</name>
<reference evidence="12 13" key="1">
    <citation type="submission" date="2016-10" db="EMBL/GenBank/DDBJ databases">
        <authorList>
            <person name="de Groot N.N."/>
        </authorList>
    </citation>
    <scope>NUCLEOTIDE SEQUENCE [LARGE SCALE GENOMIC DNA]</scope>
    <source>
        <strain evidence="12 13">DSM 15019</strain>
    </source>
</reference>
<dbReference type="InterPro" id="IPR050482">
    <property type="entry name" value="Sensor_HK_TwoCompSys"/>
</dbReference>
<keyword evidence="5" id="KW-0547">Nucleotide-binding</keyword>
<keyword evidence="6" id="KW-0418">Kinase</keyword>
<keyword evidence="8" id="KW-0902">Two-component regulatory system</keyword>
<proteinExistence type="predicted"/>
<organism evidence="12 13">
    <name type="scientific">Microbacterium paraoxydans</name>
    <dbReference type="NCBI Taxonomy" id="199592"/>
    <lineage>
        <taxon>Bacteria</taxon>
        <taxon>Bacillati</taxon>
        <taxon>Actinomycetota</taxon>
        <taxon>Actinomycetes</taxon>
        <taxon>Micrococcales</taxon>
        <taxon>Microbacteriaceae</taxon>
        <taxon>Microbacterium</taxon>
    </lineage>
</organism>
<feature type="transmembrane region" description="Helical" evidence="9">
    <location>
        <begin position="113"/>
        <end position="137"/>
    </location>
</feature>
<dbReference type="EMBL" id="LT629770">
    <property type="protein sequence ID" value="SDS57267.1"/>
    <property type="molecule type" value="Genomic_DNA"/>
</dbReference>
<dbReference type="AlphaFoldDB" id="A0A1H1TAH8"/>
<dbReference type="PANTHER" id="PTHR24421:SF10">
    <property type="entry name" value="NITRATE_NITRITE SENSOR PROTEIN NARQ"/>
    <property type="match status" value="1"/>
</dbReference>
<comment type="catalytic activity">
    <reaction evidence="1">
        <text>ATP + protein L-histidine = ADP + protein N-phospho-L-histidine.</text>
        <dbReference type="EC" id="2.7.13.3"/>
    </reaction>
</comment>
<feature type="transmembrane region" description="Helical" evidence="9">
    <location>
        <begin position="157"/>
        <end position="180"/>
    </location>
</feature>
<dbReference type="InterPro" id="IPR011712">
    <property type="entry name" value="Sig_transdc_His_kin_sub3_dim/P"/>
</dbReference>
<evidence type="ECO:0000256" key="4">
    <source>
        <dbReference type="ARBA" id="ARBA00022679"/>
    </source>
</evidence>
<evidence type="ECO:0000256" key="5">
    <source>
        <dbReference type="ARBA" id="ARBA00022741"/>
    </source>
</evidence>
<sequence length="409" mass="44093">MRRWLRGWLPDARFLAVELGASVVSLALFCVILVLLPLMLITGGVLLLPQVVQVLHAWSDRARRRIGRRRGEDLPPLGRTLPRGATIDERLRFAFSRTTARDALWLTVHAFPVMWLSLLTLALPLSAVNTLAVTWYWQFAPADDPVGSPYPVTSWELAWTMPLVALAYAVAALFLVPVVARLVAFVSARLLATPQKSRLAARVDALTLSRAAALDAHAAELRRIERDLHDGAQNRLVNVVMMLGIAERAQETGGDVIEPLHRAQDAAADALAGLRRTVHDIYPPILDELGLEGALASLAGRSVVPCTLDAADIGRVPAAVESASYFVVAEALTNVNKYSAATRAAVRVEREGELLFIAVEDDGVGGAIERPGGGLAGIRRRVEAFEGTMELSSPAGGPTILRTELPCGS</sequence>
<keyword evidence="9" id="KW-1133">Transmembrane helix</keyword>
<dbReference type="GO" id="GO:0000155">
    <property type="term" value="F:phosphorelay sensor kinase activity"/>
    <property type="evidence" value="ECO:0007669"/>
    <property type="project" value="InterPro"/>
</dbReference>
<evidence type="ECO:0000259" key="11">
    <source>
        <dbReference type="Pfam" id="PF13796"/>
    </source>
</evidence>
<dbReference type="PANTHER" id="PTHR24421">
    <property type="entry name" value="NITRATE/NITRITE SENSOR PROTEIN NARX-RELATED"/>
    <property type="match status" value="1"/>
</dbReference>
<feature type="transmembrane region" description="Helical" evidence="9">
    <location>
        <begin position="12"/>
        <end position="34"/>
    </location>
</feature>
<protein>
    <recommendedName>
        <fullName evidence="2">histidine kinase</fullName>
        <ecNumber evidence="2">2.7.13.3</ecNumber>
    </recommendedName>
</protein>
<keyword evidence="9" id="KW-0472">Membrane</keyword>
<dbReference type="SUPFAM" id="SSF55874">
    <property type="entry name" value="ATPase domain of HSP90 chaperone/DNA topoisomerase II/histidine kinase"/>
    <property type="match status" value="1"/>
</dbReference>
<dbReference type="Proteomes" id="UP000182126">
    <property type="component" value="Chromosome I"/>
</dbReference>
<dbReference type="GO" id="GO:0016020">
    <property type="term" value="C:membrane"/>
    <property type="evidence" value="ECO:0007669"/>
    <property type="project" value="InterPro"/>
</dbReference>
<evidence type="ECO:0000256" key="3">
    <source>
        <dbReference type="ARBA" id="ARBA00022553"/>
    </source>
</evidence>
<dbReference type="Pfam" id="PF13796">
    <property type="entry name" value="Sensor"/>
    <property type="match status" value="1"/>
</dbReference>
<feature type="domain" description="Signal transduction histidine kinase subgroup 3 dimerisation and phosphoacceptor" evidence="10">
    <location>
        <begin position="220"/>
        <end position="284"/>
    </location>
</feature>
<dbReference type="CDD" id="cd16917">
    <property type="entry name" value="HATPase_UhpB-NarQ-NarX-like"/>
    <property type="match status" value="1"/>
</dbReference>
<dbReference type="InterPro" id="IPR036890">
    <property type="entry name" value="HATPase_C_sf"/>
</dbReference>
<keyword evidence="7" id="KW-0067">ATP-binding</keyword>
<evidence type="ECO:0000313" key="13">
    <source>
        <dbReference type="Proteomes" id="UP000182126"/>
    </source>
</evidence>
<dbReference type="Gene3D" id="3.30.565.10">
    <property type="entry name" value="Histidine kinase-like ATPase, C-terminal domain"/>
    <property type="match status" value="1"/>
</dbReference>
<dbReference type="EC" id="2.7.13.3" evidence="2"/>